<gene>
    <name evidence="1" type="ORF">GPJ59_24135</name>
</gene>
<sequence length="140" mass="14393">GAAGAGHRGYVADDLAVLVLDGHRMIGPVLGEVRDRLLAAPAVGDAEALEGGCDPYEPGLIRLRGTGGFVRLPVFQFAPDGGPRAVVREVNLLLGADRDPWGAADWWLSTDPGLGRVPAGLLGGPDEGRLLPAARSRAAG</sequence>
<comment type="caution">
    <text evidence="1">The sequence shown here is derived from an EMBL/GenBank/DDBJ whole genome shotgun (WGS) entry which is preliminary data.</text>
</comment>
<protein>
    <submittedName>
        <fullName evidence="1">Uncharacterized protein</fullName>
    </submittedName>
</protein>
<keyword evidence="2" id="KW-1185">Reference proteome</keyword>
<dbReference type="EMBL" id="WTFF01000199">
    <property type="protein sequence ID" value="MBW5484889.1"/>
    <property type="molecule type" value="Genomic_DNA"/>
</dbReference>
<proteinExistence type="predicted"/>
<feature type="non-terminal residue" evidence="1">
    <location>
        <position position="1"/>
    </location>
</feature>
<dbReference type="Proteomes" id="UP000812013">
    <property type="component" value="Unassembled WGS sequence"/>
</dbReference>
<reference evidence="1 2" key="1">
    <citation type="submission" date="2019-12" db="EMBL/GenBank/DDBJ databases">
        <title>Genome sequence of Streptomyces bambusae.</title>
        <authorList>
            <person name="Bansal K."/>
            <person name="Choksket S."/>
            <person name="Korpole S."/>
            <person name="Patil P.B."/>
        </authorList>
    </citation>
    <scope>NUCLEOTIDE SEQUENCE [LARGE SCALE GENOMIC DNA]</scope>
    <source>
        <strain evidence="1 2">SK60</strain>
    </source>
</reference>
<name>A0ABS6ZAV6_9ACTN</name>
<organism evidence="1 2">
    <name type="scientific">Streptomyces bambusae</name>
    <dbReference type="NCBI Taxonomy" id="1550616"/>
    <lineage>
        <taxon>Bacteria</taxon>
        <taxon>Bacillati</taxon>
        <taxon>Actinomycetota</taxon>
        <taxon>Actinomycetes</taxon>
        <taxon>Kitasatosporales</taxon>
        <taxon>Streptomycetaceae</taxon>
        <taxon>Streptomyces</taxon>
    </lineage>
</organism>
<evidence type="ECO:0000313" key="2">
    <source>
        <dbReference type="Proteomes" id="UP000812013"/>
    </source>
</evidence>
<evidence type="ECO:0000313" key="1">
    <source>
        <dbReference type="EMBL" id="MBW5484889.1"/>
    </source>
</evidence>
<accession>A0ABS6ZAV6</accession>